<dbReference type="AlphaFoldDB" id="A0A068SHK9"/>
<evidence type="ECO:0000313" key="1">
    <source>
        <dbReference type="EMBL" id="CDH60786.1"/>
    </source>
</evidence>
<dbReference type="Gene3D" id="3.80.10.10">
    <property type="entry name" value="Ribonuclease Inhibitor"/>
    <property type="match status" value="1"/>
</dbReference>
<accession>A0A068SHK9</accession>
<proteinExistence type="predicted"/>
<dbReference type="InterPro" id="IPR011990">
    <property type="entry name" value="TPR-like_helical_dom_sf"/>
</dbReference>
<dbReference type="SUPFAM" id="SSF52047">
    <property type="entry name" value="RNI-like"/>
    <property type="match status" value="1"/>
</dbReference>
<gene>
    <name evidence="1" type="ORF">LCOR_11565.1</name>
</gene>
<organism evidence="1 2">
    <name type="scientific">Lichtheimia corymbifera JMRC:FSU:9682</name>
    <dbReference type="NCBI Taxonomy" id="1263082"/>
    <lineage>
        <taxon>Eukaryota</taxon>
        <taxon>Fungi</taxon>
        <taxon>Fungi incertae sedis</taxon>
        <taxon>Mucoromycota</taxon>
        <taxon>Mucoromycotina</taxon>
        <taxon>Mucoromycetes</taxon>
        <taxon>Mucorales</taxon>
        <taxon>Lichtheimiaceae</taxon>
        <taxon>Lichtheimia</taxon>
    </lineage>
</organism>
<dbReference type="OrthoDB" id="2245317at2759"/>
<dbReference type="Proteomes" id="UP000027586">
    <property type="component" value="Unassembled WGS sequence"/>
</dbReference>
<dbReference type="VEuPathDB" id="FungiDB:LCOR_11565.1"/>
<comment type="caution">
    <text evidence="1">The sequence shown here is derived from an EMBL/GenBank/DDBJ whole genome shotgun (WGS) entry which is preliminary data.</text>
</comment>
<dbReference type="SUPFAM" id="SSF48452">
    <property type="entry name" value="TPR-like"/>
    <property type="match status" value="1"/>
</dbReference>
<sequence>MNAAHVMPLTPASKISTFHNHTEKQRNNVKKEISKAAREFIIIHDDRARTFLNTAQLALALKEATLMQTLYPASSMGYLRAADVFQAQGHHQEAVVVCEKGLAIVPPTDPGYTKLKAYRIQFMNASDKRIDFITQLFPDIVMTYIIPLLCGNVKWNHSTGCPYLYVSRRWRQLISDCNMLEYQITLHISFPKWDQFRELIQFAMHVKELIINDHSDMKVIYDNNIGVDEGRGYLSENSIKVAFERIGRTLTHLKLDYNRGDRSWLRLGYILATCPNLEWLVMSGVDIQGPSVLSSDYKKLTSLTLYDHDRDYIPLATFTNILCHLPSLKELNLNPMVEGDISPIISEYGKGVKNFCQGLCKRFKPQSKLMSYGRSVSFNEFPRCIHGLQRICIGPLQLPATLDDAIALLNAHCEMLVEVVLFGEGRWKSQPPERNPLHGLDHLTHIHVQPVNHVMSTLAVWILDRAPNIRTLSTISECVDDNDLFYAITRLEHVQVLWVAADLTNSGSLRALIVHHMWIGYRSKLDWLRLTFGGCYASTKHPFGWLHNLGILPRLRFLGISIIELPNYAIYRDVAITIANDCPNIESLDLVYNGFHLPEGALYPLKVHPNLKELAICNPEITNHDLYGLMTSFQTLKRLILRVQLKDLTIIEMLKKHIPHVEYLGHDGTHKYLLEE</sequence>
<dbReference type="GO" id="GO:0031146">
    <property type="term" value="P:SCF-dependent proteasomal ubiquitin-dependent protein catabolic process"/>
    <property type="evidence" value="ECO:0007669"/>
    <property type="project" value="TreeGrafter"/>
</dbReference>
<dbReference type="InterPro" id="IPR032675">
    <property type="entry name" value="LRR_dom_sf"/>
</dbReference>
<dbReference type="Gene3D" id="1.25.40.10">
    <property type="entry name" value="Tetratricopeptide repeat domain"/>
    <property type="match status" value="1"/>
</dbReference>
<dbReference type="GO" id="GO:0019005">
    <property type="term" value="C:SCF ubiquitin ligase complex"/>
    <property type="evidence" value="ECO:0007669"/>
    <property type="project" value="TreeGrafter"/>
</dbReference>
<dbReference type="EMBL" id="CBTN010000107">
    <property type="protein sequence ID" value="CDH60786.1"/>
    <property type="molecule type" value="Genomic_DNA"/>
</dbReference>
<reference evidence="1" key="1">
    <citation type="submission" date="2013-08" db="EMBL/GenBank/DDBJ databases">
        <title>Gene expansion shapes genome architecture in the human pathogen Lichtheimia corymbifera: an evolutionary genomics analysis in the ancient terrestrial Mucorales (Mucoromycotina).</title>
        <authorList>
            <person name="Schwartze V.U."/>
            <person name="Winter S."/>
            <person name="Shelest E."/>
            <person name="Marcet-Houben M."/>
            <person name="Horn F."/>
            <person name="Wehner S."/>
            <person name="Hoffmann K."/>
            <person name="Riege K."/>
            <person name="Sammeth M."/>
            <person name="Nowrousian M."/>
            <person name="Valiante V."/>
            <person name="Linde J."/>
            <person name="Jacobsen I.D."/>
            <person name="Marz M."/>
            <person name="Brakhage A.A."/>
            <person name="Gabaldon T."/>
            <person name="Bocker S."/>
            <person name="Voigt K."/>
        </authorList>
    </citation>
    <scope>NUCLEOTIDE SEQUENCE [LARGE SCALE GENOMIC DNA]</scope>
    <source>
        <strain evidence="1">FSU 9682</strain>
    </source>
</reference>
<keyword evidence="2" id="KW-1185">Reference proteome</keyword>
<evidence type="ECO:0000313" key="2">
    <source>
        <dbReference type="Proteomes" id="UP000027586"/>
    </source>
</evidence>
<name>A0A068SHK9_9FUNG</name>
<evidence type="ECO:0008006" key="3">
    <source>
        <dbReference type="Google" id="ProtNLM"/>
    </source>
</evidence>
<dbReference type="PANTHER" id="PTHR13318">
    <property type="entry name" value="PARTNER OF PAIRED, ISOFORM B-RELATED"/>
    <property type="match status" value="1"/>
</dbReference>
<protein>
    <recommendedName>
        <fullName evidence="3">F-box domain-containing protein</fullName>
    </recommendedName>
</protein>